<accession>A0A074VAK2</accession>
<reference evidence="2 3" key="1">
    <citation type="journal article" date="2014" name="BMC Genomics">
        <title>Genome sequencing of four Aureobasidium pullulans varieties: biotechnological potential, stress tolerance, and description of new species.</title>
        <authorList>
            <person name="Gostin Ar C."/>
            <person name="Ohm R.A."/>
            <person name="Kogej T."/>
            <person name="Sonjak S."/>
            <person name="Turk M."/>
            <person name="Zajc J."/>
            <person name="Zalar P."/>
            <person name="Grube M."/>
            <person name="Sun H."/>
            <person name="Han J."/>
            <person name="Sharma A."/>
            <person name="Chiniquy J."/>
            <person name="Ngan C.Y."/>
            <person name="Lipzen A."/>
            <person name="Barry K."/>
            <person name="Grigoriev I.V."/>
            <person name="Gunde-Cimerman N."/>
        </authorList>
    </citation>
    <scope>NUCLEOTIDE SEQUENCE [LARGE SCALE GENOMIC DNA]</scope>
    <source>
        <strain evidence="2 3">CBS 110374</strain>
    </source>
</reference>
<sequence>MFLVVPAESLALETAFDDHDAIVKQFPGISFESPSDNKSRKHKLMRMSFVMESMRSHVIMPQYKRQANAKGQQMALLRKLRSLSESDKFQLVANYDEATSTAIQNVCKTLSQTAITSSVILEELYSSKQSGCIDEWVKQGWCAPNSTNLDVVGNPKDFETMNVPQDTPAPPQYESRAPSFEELFSSRSKNCIGLQASLGLAGDHSLQTSPYLPSTAPPYSTCAELDSNPYETTYQHASAVTPDSHGTPGHAMVTHSDYAEIFSIPPSEDPLTPMPTSSDYIGTFLSGFSSCPNSAPVVPLGHGESKSSIDRSAQERTRSSSRMSSKGSSARVQIPATSPRGRSQPDSRLANKKTPAIAISKQRDGEARHSAVLYGWSPWFLFPHNA</sequence>
<gene>
    <name evidence="2" type="ORF">M437DRAFT_89269</name>
</gene>
<organism evidence="2 3">
    <name type="scientific">Aureobasidium melanogenum (strain CBS 110374)</name>
    <name type="common">Aureobasidium pullulans var. melanogenum</name>
    <dbReference type="NCBI Taxonomy" id="1043003"/>
    <lineage>
        <taxon>Eukaryota</taxon>
        <taxon>Fungi</taxon>
        <taxon>Dikarya</taxon>
        <taxon>Ascomycota</taxon>
        <taxon>Pezizomycotina</taxon>
        <taxon>Dothideomycetes</taxon>
        <taxon>Dothideomycetidae</taxon>
        <taxon>Dothideales</taxon>
        <taxon>Saccotheciaceae</taxon>
        <taxon>Aureobasidium</taxon>
    </lineage>
</organism>
<evidence type="ECO:0000313" key="3">
    <source>
        <dbReference type="Proteomes" id="UP000030672"/>
    </source>
</evidence>
<name>A0A074VAK2_AURM1</name>
<feature type="compositionally biased region" description="Low complexity" evidence="1">
    <location>
        <begin position="320"/>
        <end position="331"/>
    </location>
</feature>
<dbReference type="Proteomes" id="UP000030672">
    <property type="component" value="Unassembled WGS sequence"/>
</dbReference>
<feature type="compositionally biased region" description="Basic and acidic residues" evidence="1">
    <location>
        <begin position="303"/>
        <end position="318"/>
    </location>
</feature>
<proteinExistence type="predicted"/>
<dbReference type="AlphaFoldDB" id="A0A074VAK2"/>
<evidence type="ECO:0000313" key="2">
    <source>
        <dbReference type="EMBL" id="KEQ57650.1"/>
    </source>
</evidence>
<keyword evidence="3" id="KW-1185">Reference proteome</keyword>
<dbReference type="GeneID" id="63922382"/>
<dbReference type="EMBL" id="KL584878">
    <property type="protein sequence ID" value="KEQ57650.1"/>
    <property type="molecule type" value="Genomic_DNA"/>
</dbReference>
<feature type="region of interest" description="Disordered" evidence="1">
    <location>
        <begin position="296"/>
        <end position="355"/>
    </location>
</feature>
<dbReference type="RefSeq" id="XP_040874674.1">
    <property type="nucleotide sequence ID" value="XM_041029009.1"/>
</dbReference>
<evidence type="ECO:0000256" key="1">
    <source>
        <dbReference type="SAM" id="MobiDB-lite"/>
    </source>
</evidence>
<protein>
    <submittedName>
        <fullName evidence="2">Uncharacterized protein</fullName>
    </submittedName>
</protein>
<dbReference type="HOGENOM" id="CLU_715666_0_0_1"/>